<evidence type="ECO:0008006" key="8">
    <source>
        <dbReference type="Google" id="ProtNLM"/>
    </source>
</evidence>
<dbReference type="GO" id="GO:0031012">
    <property type="term" value="C:extracellular matrix"/>
    <property type="evidence" value="ECO:0007669"/>
    <property type="project" value="TreeGrafter"/>
</dbReference>
<dbReference type="AlphaFoldDB" id="A0AAV6ZJ11"/>
<protein>
    <recommendedName>
        <fullName evidence="8">Hemagglutinin/amebocyte aggregation factor</fullName>
    </recommendedName>
</protein>
<dbReference type="PANTHER" id="PTHR15040">
    <property type="entry name" value="DERMATOPONTIN-RELATED"/>
    <property type="match status" value="1"/>
</dbReference>
<evidence type="ECO:0000313" key="7">
    <source>
        <dbReference type="Proteomes" id="UP000824782"/>
    </source>
</evidence>
<dbReference type="Pfam" id="PF14704">
    <property type="entry name" value="DERM"/>
    <property type="match status" value="1"/>
</dbReference>
<keyword evidence="5" id="KW-0472">Membrane</keyword>
<sequence length="246" mass="28653">MTTGHPLPKKTTGNVIITPFFLSSDYVYIYIYEGLVRFFRRIRPGGIRAELLTMDILLTILYMSLLIGGVEMNFGTAGVEIFYETAREAKCVESLKWQTCYTDPFTIVCPSQETIDSINSTHSDRYEDRVWALSCKRNLPKSGQCYWTPYVNDYDGLLNYNCPLGEALSGLHSEHDTYYEDRRWKFYCCETNVQYIVGCQETVYVNGFDSEMNFKVPDGYVLVGAFSEHNNYFEDRKWKFRYCKSQ</sequence>
<dbReference type="GO" id="GO:0030199">
    <property type="term" value="P:collagen fibril organization"/>
    <property type="evidence" value="ECO:0007669"/>
    <property type="project" value="TreeGrafter"/>
</dbReference>
<reference evidence="6" key="1">
    <citation type="thesis" date="2020" institute="ProQuest LLC" country="789 East Eisenhower Parkway, Ann Arbor, MI, USA">
        <title>Comparative Genomics and Chromosome Evolution.</title>
        <authorList>
            <person name="Mudd A.B."/>
        </authorList>
    </citation>
    <scope>NUCLEOTIDE SEQUENCE</scope>
    <source>
        <strain evidence="6">237g6f4</strain>
        <tissue evidence="6">Blood</tissue>
    </source>
</reference>
<organism evidence="6 7">
    <name type="scientific">Engystomops pustulosus</name>
    <name type="common">Tungara frog</name>
    <name type="synonym">Physalaemus pustulosus</name>
    <dbReference type="NCBI Taxonomy" id="76066"/>
    <lineage>
        <taxon>Eukaryota</taxon>
        <taxon>Metazoa</taxon>
        <taxon>Chordata</taxon>
        <taxon>Craniata</taxon>
        <taxon>Vertebrata</taxon>
        <taxon>Euteleostomi</taxon>
        <taxon>Amphibia</taxon>
        <taxon>Batrachia</taxon>
        <taxon>Anura</taxon>
        <taxon>Neobatrachia</taxon>
        <taxon>Hyloidea</taxon>
        <taxon>Leptodactylidae</taxon>
        <taxon>Leiuperinae</taxon>
        <taxon>Engystomops</taxon>
    </lineage>
</organism>
<evidence type="ECO:0000313" key="6">
    <source>
        <dbReference type="EMBL" id="KAG8549056.1"/>
    </source>
</evidence>
<dbReference type="EMBL" id="WNYA01000260">
    <property type="protein sequence ID" value="KAG8549056.1"/>
    <property type="molecule type" value="Genomic_DNA"/>
</dbReference>
<comment type="similarity">
    <text evidence="2">Belongs to the dermatopontin family.</text>
</comment>
<evidence type="ECO:0000256" key="5">
    <source>
        <dbReference type="SAM" id="Phobius"/>
    </source>
</evidence>
<keyword evidence="5" id="KW-1133">Transmembrane helix</keyword>
<dbReference type="Proteomes" id="UP000824782">
    <property type="component" value="Unassembled WGS sequence"/>
</dbReference>
<dbReference type="PANTHER" id="PTHR15040:SF3">
    <property type="entry name" value="SI:DKEY-14D8.6-RELATED"/>
    <property type="match status" value="1"/>
</dbReference>
<evidence type="ECO:0000256" key="3">
    <source>
        <dbReference type="ARBA" id="ARBA00022525"/>
    </source>
</evidence>
<dbReference type="GO" id="GO:0005615">
    <property type="term" value="C:extracellular space"/>
    <property type="evidence" value="ECO:0007669"/>
    <property type="project" value="TreeGrafter"/>
</dbReference>
<gene>
    <name evidence="6" type="ORF">GDO81_022919</name>
</gene>
<comment type="subcellular location">
    <subcellularLocation>
        <location evidence="1">Secreted</location>
    </subcellularLocation>
</comment>
<feature type="transmembrane region" description="Helical" evidence="5">
    <location>
        <begin position="51"/>
        <end position="70"/>
    </location>
</feature>
<evidence type="ECO:0000256" key="4">
    <source>
        <dbReference type="ARBA" id="ARBA00023157"/>
    </source>
</evidence>
<proteinExistence type="inferred from homology"/>
<accession>A0AAV6ZJ11</accession>
<comment type="caution">
    <text evidence="6">The sequence shown here is derived from an EMBL/GenBank/DDBJ whole genome shotgun (WGS) entry which is preliminary data.</text>
</comment>
<keyword evidence="5" id="KW-0812">Transmembrane</keyword>
<dbReference type="InterPro" id="IPR026645">
    <property type="entry name" value="Dermatopontin"/>
</dbReference>
<keyword evidence="7" id="KW-1185">Reference proteome</keyword>
<keyword evidence="4" id="KW-1015">Disulfide bond</keyword>
<evidence type="ECO:0000256" key="1">
    <source>
        <dbReference type="ARBA" id="ARBA00004613"/>
    </source>
</evidence>
<evidence type="ECO:0000256" key="2">
    <source>
        <dbReference type="ARBA" id="ARBA00008712"/>
    </source>
</evidence>
<name>A0AAV6ZJ11_ENGPU</name>
<feature type="transmembrane region" description="Helical" evidence="5">
    <location>
        <begin position="12"/>
        <end position="31"/>
    </location>
</feature>
<keyword evidence="3" id="KW-0964">Secreted</keyword>